<organism evidence="3">
    <name type="scientific">Drosophila simulans</name>
    <name type="common">Fruit fly</name>
    <dbReference type="NCBI Taxonomy" id="7240"/>
    <lineage>
        <taxon>Eukaryota</taxon>
        <taxon>Metazoa</taxon>
        <taxon>Ecdysozoa</taxon>
        <taxon>Arthropoda</taxon>
        <taxon>Hexapoda</taxon>
        <taxon>Insecta</taxon>
        <taxon>Pterygota</taxon>
        <taxon>Neoptera</taxon>
        <taxon>Endopterygota</taxon>
        <taxon>Diptera</taxon>
        <taxon>Brachycera</taxon>
        <taxon>Muscomorpha</taxon>
        <taxon>Ephydroidea</taxon>
        <taxon>Drosophilidae</taxon>
        <taxon>Drosophila</taxon>
        <taxon>Sophophora</taxon>
    </lineage>
</organism>
<evidence type="ECO:0000256" key="1">
    <source>
        <dbReference type="SAM" id="MobiDB-lite"/>
    </source>
</evidence>
<reference evidence="3" key="1">
    <citation type="journal article" date="2013" name="Genome Res.">
        <title>A second-generation assembly of the Drosophila simulans genome provides new insights into patterns of lineage-specific divergence.</title>
        <authorList>
            <person name="Hu T.T."/>
            <person name="Eisen M.B."/>
            <person name="Thornton K.R."/>
            <person name="Andolfatto P."/>
        </authorList>
    </citation>
    <scope>NUCLEOTIDE SEQUENCE [LARGE SCALE GENOMIC DNA]</scope>
    <source>
        <strain evidence="3">W501</strain>
    </source>
</reference>
<dbReference type="GO" id="GO:0003682">
    <property type="term" value="F:chromatin binding"/>
    <property type="evidence" value="ECO:0007669"/>
    <property type="project" value="TreeGrafter"/>
</dbReference>
<dbReference type="AlphaFoldDB" id="A0A0J9RW95"/>
<name>A0A0J9RW95_DROSI</name>
<feature type="compositionally biased region" description="Polar residues" evidence="1">
    <location>
        <begin position="151"/>
        <end position="167"/>
    </location>
</feature>
<dbReference type="InterPro" id="IPR049472">
    <property type="entry name" value="MRNIP_N"/>
</dbReference>
<gene>
    <name evidence="3" type="primary">Dsim\GD14597</name>
    <name evidence="3" type="ORF">Dsimw501_GD14597</name>
</gene>
<proteinExistence type="predicted"/>
<dbReference type="Pfam" id="PF15749">
    <property type="entry name" value="MRNIP"/>
    <property type="match status" value="1"/>
</dbReference>
<dbReference type="InterPro" id="IPR032739">
    <property type="entry name" value="MRNIP"/>
</dbReference>
<dbReference type="GO" id="GO:0005634">
    <property type="term" value="C:nucleus"/>
    <property type="evidence" value="ECO:0007669"/>
    <property type="project" value="TreeGrafter"/>
</dbReference>
<protein>
    <recommendedName>
        <fullName evidence="2">MRN complex-interacting protein N-terminal domain-containing protein</fullName>
    </recommendedName>
</protein>
<dbReference type="PANTHER" id="PTHR15863">
    <property type="entry name" value="MRN COMPLEX-INTERACTING PROTEIN"/>
    <property type="match status" value="1"/>
</dbReference>
<feature type="compositionally biased region" description="Acidic residues" evidence="1">
    <location>
        <begin position="81"/>
        <end position="92"/>
    </location>
</feature>
<accession>A0A0J9RW95</accession>
<evidence type="ECO:0000259" key="2">
    <source>
        <dbReference type="Pfam" id="PF15749"/>
    </source>
</evidence>
<dbReference type="GO" id="GO:0007095">
    <property type="term" value="P:mitotic G2 DNA damage checkpoint signaling"/>
    <property type="evidence" value="ECO:0007669"/>
    <property type="project" value="TreeGrafter"/>
</dbReference>
<dbReference type="Proteomes" id="UP000035880">
    <property type="component" value="Chromosome 3L"/>
</dbReference>
<dbReference type="EMBL" id="CM002912">
    <property type="protein sequence ID" value="KMY99936.1"/>
    <property type="molecule type" value="Genomic_DNA"/>
</dbReference>
<sequence length="167" mass="19494">MSPQIRVVQCIQCKMYQVDFVKKSNTWQCKICRQKQSLLKEFFRGSAAECRVKVQHLNLERGMREESLNTGLFRKAKQQREDEEDCQDEEENTTPQKKTNKWANYVDNPTETTKISAKESKKTEELSEAISMNLKKTRNTGPRSSKRSAENMPSVTKKSCSKWNDYL</sequence>
<feature type="domain" description="MRN complex-interacting protein N-terminal" evidence="2">
    <location>
        <begin position="7"/>
        <end position="105"/>
    </location>
</feature>
<reference evidence="3" key="2">
    <citation type="submission" date="2014-06" db="EMBL/GenBank/DDBJ databases">
        <authorList>
            <person name="Hu T."/>
            <person name="Eisen M.B."/>
            <person name="Thornton K.R."/>
            <person name="Andolfatto P."/>
        </authorList>
    </citation>
    <scope>NUCLEOTIDE SEQUENCE</scope>
    <source>
        <strain evidence="3">W501</strain>
    </source>
</reference>
<feature type="compositionally biased region" description="Basic and acidic residues" evidence="1">
    <location>
        <begin position="116"/>
        <end position="125"/>
    </location>
</feature>
<dbReference type="PANTHER" id="PTHR15863:SF2">
    <property type="entry name" value="MRN COMPLEX-INTERACTING PROTEIN"/>
    <property type="match status" value="1"/>
</dbReference>
<evidence type="ECO:0000313" key="3">
    <source>
        <dbReference type="EMBL" id="KMY99936.1"/>
    </source>
</evidence>
<dbReference type="KEGG" id="dsi:Dsimw501_GD14597"/>
<dbReference type="OrthoDB" id="5960226at2759"/>
<dbReference type="Bgee" id="FBgn0186277">
    <property type="expression patterns" value="Expressed in embryo and 3 other cell types or tissues"/>
</dbReference>
<feature type="region of interest" description="Disordered" evidence="1">
    <location>
        <begin position="65"/>
        <end position="167"/>
    </location>
</feature>
<reference evidence="3" key="3">
    <citation type="submission" date="2015-04" db="EMBL/GenBank/DDBJ databases">
        <authorList>
            <consortium name="FlyBase"/>
        </authorList>
    </citation>
    <scope>NUCLEOTIDE SEQUENCE</scope>
    <source>
        <strain evidence="3">W501</strain>
    </source>
</reference>